<proteinExistence type="inferred from homology"/>
<dbReference type="PANTHER" id="PTHR12111">
    <property type="entry name" value="SPLICING FACTOR YJU2"/>
    <property type="match status" value="1"/>
</dbReference>
<dbReference type="EMBL" id="JAGHQL010000223">
    <property type="protein sequence ID" value="KAH0536230.1"/>
    <property type="molecule type" value="Genomic_DNA"/>
</dbReference>
<name>A0A9P8HXE3_9PEZI</name>
<dbReference type="PANTHER" id="PTHR12111:SF2">
    <property type="entry name" value="SPLICING FACTOR YJU2B-RELATED"/>
    <property type="match status" value="1"/>
</dbReference>
<evidence type="ECO:0000256" key="1">
    <source>
        <dbReference type="ARBA" id="ARBA00005595"/>
    </source>
</evidence>
<evidence type="ECO:0000256" key="2">
    <source>
        <dbReference type="SAM" id="MobiDB-lite"/>
    </source>
</evidence>
<dbReference type="GO" id="GO:0005684">
    <property type="term" value="C:U2-type spliceosomal complex"/>
    <property type="evidence" value="ECO:0007669"/>
    <property type="project" value="TreeGrafter"/>
</dbReference>
<accession>A0A9P8HXE3</accession>
<sequence length="400" mass="44489">MQGFNMGRYVPPEHEGTISANKLAGKHALGNRARKLDKGILTVRFEMPFPIWCTTCQPHPVIIGQGVRFNAEKKKIGNYYSTPIYSFRMKHTICDGWIEIQTDPKNTAYVVTSGAKKRDTGEDKEAEPGEIKIRTAEDRERLENDPFAALDEKVEDRRLALSAKTRVESLKKIRDRHWSDPYEHSKRLRKVFRAERDIRHKTAAATEELKDRMGLGIELLDEVEEDRLRARLVDFERVESDTLVARARARPLFAFDGEGQGEGKAQEAGGADKGVSRPSSKSRHKTKPLSAAQKSRERLRRELRDNTRAAVDPFLVEDSDWGSMFNNEGADSNGNSKPPISAALVKRKRGEGSEALEPISNIPSSKGEGGGERLDSGGTTTAEALGNGLALVDYGSDSDD</sequence>
<evidence type="ECO:0000313" key="4">
    <source>
        <dbReference type="Proteomes" id="UP000698800"/>
    </source>
</evidence>
<dbReference type="Pfam" id="PF04502">
    <property type="entry name" value="Saf4_Yju2"/>
    <property type="match status" value="1"/>
</dbReference>
<protein>
    <submittedName>
        <fullName evidence="3">Uncharacterized protein</fullName>
    </submittedName>
</protein>
<dbReference type="AlphaFoldDB" id="A0A9P8HXE3"/>
<feature type="compositionally biased region" description="Basic and acidic residues" evidence="2">
    <location>
        <begin position="294"/>
        <end position="307"/>
    </location>
</feature>
<feature type="compositionally biased region" description="Polar residues" evidence="2">
    <location>
        <begin position="324"/>
        <end position="338"/>
    </location>
</feature>
<dbReference type="InterPro" id="IPR007590">
    <property type="entry name" value="Saf4/Yju2"/>
</dbReference>
<keyword evidence="4" id="KW-1185">Reference proteome</keyword>
<dbReference type="OrthoDB" id="360327at2759"/>
<organism evidence="3 4">
    <name type="scientific">Glutinoglossum americanum</name>
    <dbReference type="NCBI Taxonomy" id="1670608"/>
    <lineage>
        <taxon>Eukaryota</taxon>
        <taxon>Fungi</taxon>
        <taxon>Dikarya</taxon>
        <taxon>Ascomycota</taxon>
        <taxon>Pezizomycotina</taxon>
        <taxon>Geoglossomycetes</taxon>
        <taxon>Geoglossales</taxon>
        <taxon>Geoglossaceae</taxon>
        <taxon>Glutinoglossum</taxon>
    </lineage>
</organism>
<comment type="similarity">
    <text evidence="1">Belongs to the CWC16 family.</text>
</comment>
<reference evidence="3" key="1">
    <citation type="submission" date="2021-03" db="EMBL/GenBank/DDBJ databases">
        <title>Comparative genomics and phylogenomic investigation of the class Geoglossomycetes provide insights into ecological specialization and systematics.</title>
        <authorList>
            <person name="Melie T."/>
            <person name="Pirro S."/>
            <person name="Miller A.N."/>
            <person name="Quandt A."/>
        </authorList>
    </citation>
    <scope>NUCLEOTIDE SEQUENCE</scope>
    <source>
        <strain evidence="3">GBOQ0MN5Z8</strain>
    </source>
</reference>
<gene>
    <name evidence="3" type="ORF">FGG08_006876</name>
</gene>
<dbReference type="GO" id="GO:0071014">
    <property type="term" value="C:post-mRNA release spliceosomal complex"/>
    <property type="evidence" value="ECO:0007669"/>
    <property type="project" value="TreeGrafter"/>
</dbReference>
<evidence type="ECO:0000313" key="3">
    <source>
        <dbReference type="EMBL" id="KAH0536230.1"/>
    </source>
</evidence>
<dbReference type="Proteomes" id="UP000698800">
    <property type="component" value="Unassembled WGS sequence"/>
</dbReference>
<dbReference type="GO" id="GO:0000398">
    <property type="term" value="P:mRNA splicing, via spliceosome"/>
    <property type="evidence" value="ECO:0007669"/>
    <property type="project" value="InterPro"/>
</dbReference>
<comment type="caution">
    <text evidence="3">The sequence shown here is derived from an EMBL/GenBank/DDBJ whole genome shotgun (WGS) entry which is preliminary data.</text>
</comment>
<feature type="region of interest" description="Disordered" evidence="2">
    <location>
        <begin position="256"/>
        <end position="400"/>
    </location>
</feature>